<dbReference type="InterPro" id="IPR004835">
    <property type="entry name" value="Chitin_synth"/>
</dbReference>
<keyword evidence="12" id="KW-1185">Reference proteome</keyword>
<evidence type="ECO:0000313" key="12">
    <source>
        <dbReference type="Proteomes" id="UP001162131"/>
    </source>
</evidence>
<dbReference type="PANTHER" id="PTHR22914">
    <property type="entry name" value="CHITIN SYNTHASE"/>
    <property type="match status" value="1"/>
</dbReference>
<feature type="transmembrane region" description="Helical" evidence="10">
    <location>
        <begin position="597"/>
        <end position="615"/>
    </location>
</feature>
<dbReference type="GO" id="GO:0071555">
    <property type="term" value="P:cell wall organization"/>
    <property type="evidence" value="ECO:0007669"/>
    <property type="project" value="UniProtKB-KW"/>
</dbReference>
<keyword evidence="6 10" id="KW-0812">Transmembrane</keyword>
<proteinExistence type="predicted"/>
<feature type="transmembrane region" description="Helical" evidence="10">
    <location>
        <begin position="517"/>
        <end position="538"/>
    </location>
</feature>
<evidence type="ECO:0000256" key="6">
    <source>
        <dbReference type="ARBA" id="ARBA00022692"/>
    </source>
</evidence>
<dbReference type="GO" id="GO:0006031">
    <property type="term" value="P:chitin biosynthetic process"/>
    <property type="evidence" value="ECO:0007669"/>
    <property type="project" value="TreeGrafter"/>
</dbReference>
<name>A0AAU9IUK4_9CILI</name>
<sequence>MSKIIQSRSHKEIISSASLKAEIIYQPLKLQKKMIENFDEKQSKRLECVNGLVWIDPDTNFRESFCKDLIYNTQIEFLIVVAMYNESKEHLTHTLNGISENLEEFKCAGIPPERVCTIIIVDGMEPFLKTFYKPEEKFYFEQFFDEKKIKDFFKVENLLDCKIPEETEDDEFAHCFMKTHYNYKYKYGMQTIFCVKQKNRRKLNTHLWFFGGFCEMFQPKYVMLLDVGTKPLPKSLFYLYEAMEEDGRIAGCCGEITPMEPNVWSLLQMAQMVEYKISHIFDKALESVIGYITVLPGAFSAYRWKALQGDPLWEFYFKSFCHPEKMDAFHSNIYLAEDRVLCLALVSKKNNDYLLRYVKKSVAETDVPDKLSVLMAQRRRWINGSWFALIDTLRRASSLYHSNHSRFRKCLFFIQMVYYAVNVACSWFSVGAFFLAFNISMRNYFDGNSAPQWIGNLFVSVYVTAIILIIFLSLGVKPRKAEDVYKVISYCYGLFMVFTIAMMIIFLYHSIQNFNWFLPLIVASFFIFGITMILNCAALKVVKGVVHFILLSPTYINVFLIYAICNFHDCTWGNRPDQMTVEEKNKLEEFEAFRTRWASVWALCNLAFVYYLNIADKESSENRDMKWFIYSIGFIGFGILAFRFIGAMLYLMQEHFCTRIMKPKSESDWHINEEKEEIVLNHKEASIVPSINYEKKRSSLISEENHSERHMNSIETKENQEIQPVYKFKTMKVGAKDNSPINGEEYLNDITTDRDESGIQKIRRRKTLFGLLAKKKSDL</sequence>
<dbReference type="Pfam" id="PF01644">
    <property type="entry name" value="Chitin_synth_1"/>
    <property type="match status" value="1"/>
</dbReference>
<dbReference type="SUPFAM" id="SSF53448">
    <property type="entry name" value="Nucleotide-diphospho-sugar transferases"/>
    <property type="match status" value="1"/>
</dbReference>
<evidence type="ECO:0000256" key="2">
    <source>
        <dbReference type="ARBA" id="ARBA00012543"/>
    </source>
</evidence>
<evidence type="ECO:0000256" key="4">
    <source>
        <dbReference type="ARBA" id="ARBA00022676"/>
    </source>
</evidence>
<dbReference type="EMBL" id="CAJZBQ010000020">
    <property type="protein sequence ID" value="CAG9318199.1"/>
    <property type="molecule type" value="Genomic_DNA"/>
</dbReference>
<comment type="caution">
    <text evidence="11">The sequence shown here is derived from an EMBL/GenBank/DDBJ whole genome shotgun (WGS) entry which is preliminary data.</text>
</comment>
<feature type="transmembrane region" description="Helical" evidence="10">
    <location>
        <begin position="487"/>
        <end position="511"/>
    </location>
</feature>
<gene>
    <name evidence="11" type="ORF">BSTOLATCC_MIC20679</name>
</gene>
<feature type="transmembrane region" description="Helical" evidence="10">
    <location>
        <begin position="545"/>
        <end position="564"/>
    </location>
</feature>
<dbReference type="InterPro" id="IPR029044">
    <property type="entry name" value="Nucleotide-diphossugar_trans"/>
</dbReference>
<comment type="subcellular location">
    <subcellularLocation>
        <location evidence="1">Cell membrane</location>
        <topology evidence="1">Multi-pass membrane protein</topology>
    </subcellularLocation>
</comment>
<evidence type="ECO:0000256" key="7">
    <source>
        <dbReference type="ARBA" id="ARBA00022989"/>
    </source>
</evidence>
<reference evidence="11" key="1">
    <citation type="submission" date="2021-09" db="EMBL/GenBank/DDBJ databases">
        <authorList>
            <consortium name="AG Swart"/>
            <person name="Singh M."/>
            <person name="Singh A."/>
            <person name="Seah K."/>
            <person name="Emmerich C."/>
        </authorList>
    </citation>
    <scope>NUCLEOTIDE SEQUENCE</scope>
    <source>
        <strain evidence="11">ATCC30299</strain>
    </source>
</reference>
<evidence type="ECO:0000256" key="10">
    <source>
        <dbReference type="SAM" id="Phobius"/>
    </source>
</evidence>
<evidence type="ECO:0000256" key="1">
    <source>
        <dbReference type="ARBA" id="ARBA00004651"/>
    </source>
</evidence>
<keyword evidence="5" id="KW-0808">Transferase</keyword>
<accession>A0AAU9IUK4</accession>
<dbReference type="GO" id="GO:0004100">
    <property type="term" value="F:chitin synthase activity"/>
    <property type="evidence" value="ECO:0007669"/>
    <property type="project" value="UniProtKB-EC"/>
</dbReference>
<evidence type="ECO:0000313" key="11">
    <source>
        <dbReference type="EMBL" id="CAG9318199.1"/>
    </source>
</evidence>
<dbReference type="AlphaFoldDB" id="A0AAU9IUK4"/>
<dbReference type="EC" id="2.4.1.16" evidence="2"/>
<evidence type="ECO:0000256" key="9">
    <source>
        <dbReference type="ARBA" id="ARBA00023316"/>
    </source>
</evidence>
<dbReference type="GO" id="GO:0005886">
    <property type="term" value="C:plasma membrane"/>
    <property type="evidence" value="ECO:0007669"/>
    <property type="project" value="UniProtKB-SubCell"/>
</dbReference>
<evidence type="ECO:0000256" key="5">
    <source>
        <dbReference type="ARBA" id="ARBA00022679"/>
    </source>
</evidence>
<keyword evidence="4" id="KW-0328">Glycosyltransferase</keyword>
<keyword evidence="7 10" id="KW-1133">Transmembrane helix</keyword>
<feature type="transmembrane region" description="Helical" evidence="10">
    <location>
        <begin position="416"/>
        <end position="441"/>
    </location>
</feature>
<keyword evidence="9" id="KW-0961">Cell wall biogenesis/degradation</keyword>
<evidence type="ECO:0000256" key="8">
    <source>
        <dbReference type="ARBA" id="ARBA00023136"/>
    </source>
</evidence>
<feature type="transmembrane region" description="Helical" evidence="10">
    <location>
        <begin position="627"/>
        <end position="652"/>
    </location>
</feature>
<dbReference type="Proteomes" id="UP001162131">
    <property type="component" value="Unassembled WGS sequence"/>
</dbReference>
<keyword evidence="3" id="KW-1003">Cell membrane</keyword>
<keyword evidence="8 10" id="KW-0472">Membrane</keyword>
<organism evidence="11 12">
    <name type="scientific">Blepharisma stoltei</name>
    <dbReference type="NCBI Taxonomy" id="1481888"/>
    <lineage>
        <taxon>Eukaryota</taxon>
        <taxon>Sar</taxon>
        <taxon>Alveolata</taxon>
        <taxon>Ciliophora</taxon>
        <taxon>Postciliodesmatophora</taxon>
        <taxon>Heterotrichea</taxon>
        <taxon>Heterotrichida</taxon>
        <taxon>Blepharismidae</taxon>
        <taxon>Blepharisma</taxon>
    </lineage>
</organism>
<evidence type="ECO:0000256" key="3">
    <source>
        <dbReference type="ARBA" id="ARBA00022475"/>
    </source>
</evidence>
<feature type="transmembrane region" description="Helical" evidence="10">
    <location>
        <begin position="453"/>
        <end position="475"/>
    </location>
</feature>
<dbReference type="PANTHER" id="PTHR22914:SF9">
    <property type="entry name" value="CHITIN SYNTHASE 1"/>
    <property type="match status" value="1"/>
</dbReference>
<protein>
    <recommendedName>
        <fullName evidence="2">chitin synthase</fullName>
        <ecNumber evidence="2">2.4.1.16</ecNumber>
    </recommendedName>
</protein>